<evidence type="ECO:0000256" key="1">
    <source>
        <dbReference type="SAM" id="Phobius"/>
    </source>
</evidence>
<keyword evidence="1" id="KW-0472">Membrane</keyword>
<feature type="transmembrane region" description="Helical" evidence="1">
    <location>
        <begin position="26"/>
        <end position="46"/>
    </location>
</feature>
<dbReference type="Proteomes" id="UP000000613">
    <property type="component" value="Chromosome"/>
</dbReference>
<protein>
    <submittedName>
        <fullName evidence="2">Membrane protein</fullName>
    </submittedName>
</protein>
<gene>
    <name evidence="2" type="ordered locus">SEN1254</name>
</gene>
<feature type="transmembrane region" description="Helical" evidence="1">
    <location>
        <begin position="91"/>
        <end position="109"/>
    </location>
</feature>
<keyword evidence="1" id="KW-0812">Transmembrane</keyword>
<name>A0A6C7HNP0_SALEP</name>
<sequence>MTFINNSRIVTIEISVNIQDDAVDSFIYNLIIFLFIAFLITFFIFTQRIKAKAIDKIDNSLTLYSIIFNKGVQDHVTSPQNIISHLKIDRFYPLVTYLPAIPLFFLVLYCQEGLSLAILTISIIALLSFAALSLTMSLDIYENAIVHNTLLRKRVFLFSQLDSIDEKIDYDGVPNTKEEALMYPRYYAIVKNGRVIFCIPKTLSNYSSFKKNFNESSIFIKEIIDNEY</sequence>
<dbReference type="AlphaFoldDB" id="A0A6C7HNP0"/>
<evidence type="ECO:0000313" key="3">
    <source>
        <dbReference type="Proteomes" id="UP000000613"/>
    </source>
</evidence>
<dbReference type="KEGG" id="set:SEN1254"/>
<reference evidence="2 3" key="1">
    <citation type="journal article" date="2008" name="Genome Res.">
        <title>Comparative genome analysis of Salmonella enteritidis PT4 and Salmonella gallinarum 287/91 provides insights into evolutionary and host adaptation pathways.</title>
        <authorList>
            <person name="Thomson N.R."/>
            <person name="Clayton D.J."/>
            <person name="Windhorst D."/>
            <person name="Vernikos G."/>
            <person name="Davidson S."/>
            <person name="Churcher C."/>
            <person name="Quail M.A."/>
            <person name="Stevens M."/>
            <person name="Jones M.A."/>
            <person name="Watson M."/>
            <person name="Barron A."/>
            <person name="Layton A."/>
            <person name="Pickard D."/>
            <person name="Kingsley R.A."/>
            <person name="Bignell A."/>
            <person name="Clark L."/>
            <person name="Harris B."/>
            <person name="Ormond D."/>
            <person name="Abdellah Z."/>
            <person name="Brooks K."/>
            <person name="Cherevach I."/>
            <person name="Chillingworth T."/>
            <person name="Woodward J."/>
            <person name="Norberczak H."/>
            <person name="Lord A."/>
            <person name="Arrowsmith C."/>
            <person name="Jagels K."/>
            <person name="Moule S."/>
            <person name="Mungall K."/>
            <person name="Sanders M."/>
            <person name="Whitehead S."/>
            <person name="Chabalgoity J.A."/>
            <person name="Maskell D."/>
            <person name="Humphrey T."/>
            <person name="Roberts M."/>
            <person name="Barrow P.A."/>
            <person name="Dougan G."/>
            <person name="Parkhill J."/>
        </authorList>
    </citation>
    <scope>NUCLEOTIDE SEQUENCE [LARGE SCALE GENOMIC DNA]</scope>
    <source>
        <strain evidence="2 3">P125109</strain>
    </source>
</reference>
<feature type="transmembrane region" description="Helical" evidence="1">
    <location>
        <begin position="115"/>
        <end position="134"/>
    </location>
</feature>
<evidence type="ECO:0000313" key="2">
    <source>
        <dbReference type="EMBL" id="CAR32832.1"/>
    </source>
</evidence>
<dbReference type="EMBL" id="AM933172">
    <property type="protein sequence ID" value="CAR32832.1"/>
    <property type="molecule type" value="Genomic_DNA"/>
</dbReference>
<organism evidence="2 3">
    <name type="scientific">Salmonella enteritidis PT4 (strain P125109)</name>
    <dbReference type="NCBI Taxonomy" id="550537"/>
    <lineage>
        <taxon>Bacteria</taxon>
        <taxon>Pseudomonadati</taxon>
        <taxon>Pseudomonadota</taxon>
        <taxon>Gammaproteobacteria</taxon>
        <taxon>Enterobacterales</taxon>
        <taxon>Enterobacteriaceae</taxon>
        <taxon>Salmonella</taxon>
    </lineage>
</organism>
<accession>A0A6C7HNP0</accession>
<proteinExistence type="predicted"/>
<keyword evidence="1" id="KW-1133">Transmembrane helix</keyword>